<accession>A0A8H4RCX6</accession>
<dbReference type="EMBL" id="JAAMPI010001040">
    <property type="protein sequence ID" value="KAF4627031.1"/>
    <property type="molecule type" value="Genomic_DNA"/>
</dbReference>
<dbReference type="SUPFAM" id="SSF81301">
    <property type="entry name" value="Nucleotidyltransferase"/>
    <property type="match status" value="1"/>
</dbReference>
<evidence type="ECO:0000313" key="2">
    <source>
        <dbReference type="Proteomes" id="UP000566819"/>
    </source>
</evidence>
<dbReference type="OrthoDB" id="4499271at2759"/>
<reference evidence="1 2" key="1">
    <citation type="submission" date="2020-03" db="EMBL/GenBank/DDBJ databases">
        <title>Draft Genome Sequence of Cudoniella acicularis.</title>
        <authorList>
            <person name="Buettner E."/>
            <person name="Kellner H."/>
        </authorList>
    </citation>
    <scope>NUCLEOTIDE SEQUENCE [LARGE SCALE GENOMIC DNA]</scope>
    <source>
        <strain evidence="1 2">DSM 108380</strain>
    </source>
</reference>
<proteinExistence type="predicted"/>
<evidence type="ECO:0008006" key="3">
    <source>
        <dbReference type="Google" id="ProtNLM"/>
    </source>
</evidence>
<gene>
    <name evidence="1" type="ORF">G7Y89_g11127</name>
</gene>
<dbReference type="AlphaFoldDB" id="A0A8H4RCX6"/>
<comment type="caution">
    <text evidence="1">The sequence shown here is derived from an EMBL/GenBank/DDBJ whole genome shotgun (WGS) entry which is preliminary data.</text>
</comment>
<protein>
    <recommendedName>
        <fullName evidence="3">Thioredoxin reductase</fullName>
    </recommendedName>
</protein>
<organism evidence="1 2">
    <name type="scientific">Cudoniella acicularis</name>
    <dbReference type="NCBI Taxonomy" id="354080"/>
    <lineage>
        <taxon>Eukaryota</taxon>
        <taxon>Fungi</taxon>
        <taxon>Dikarya</taxon>
        <taxon>Ascomycota</taxon>
        <taxon>Pezizomycotina</taxon>
        <taxon>Leotiomycetes</taxon>
        <taxon>Helotiales</taxon>
        <taxon>Tricladiaceae</taxon>
        <taxon>Cudoniella</taxon>
    </lineage>
</organism>
<dbReference type="Proteomes" id="UP000566819">
    <property type="component" value="Unassembled WGS sequence"/>
</dbReference>
<keyword evidence="2" id="KW-1185">Reference proteome</keyword>
<evidence type="ECO:0000313" key="1">
    <source>
        <dbReference type="EMBL" id="KAF4627031.1"/>
    </source>
</evidence>
<dbReference type="InterPro" id="IPR043519">
    <property type="entry name" value="NT_sf"/>
</dbReference>
<name>A0A8H4RCX6_9HELO</name>
<sequence length="254" mass="27890">MMSALFEADSLRSNQHLLNTTIIDEKLVASISGLLNRSKIPCVLWGNYLLTIHGVPSIVDSIDFIVPDGNIAASVLALQNQGLGSCTEPKSCTAIAERRPSPPPAAHFHIDSDFTVSIYKQSSALWFLPNLKLSSKSSSPPNIILASDSQLPPPRLGRGHGKFQNSTPQVYIPSAHCLLEAYIRLLARTHGHRYEFFWMAMITYIEEYVDGDGLLDEASLEARCRAFYSALKACEKPVALLLEDLEASFAGTEN</sequence>